<evidence type="ECO:0000313" key="5">
    <source>
        <dbReference type="EMBL" id="VDM35734.1"/>
    </source>
</evidence>
<sequence>MSHIKVLDARSVNRLCSSQVVVTLGIAIKELVENSIDAGATKIGSKSHSTSKIHDFDDITKVNSFGFRGEAIFSLCQVADVTIHTRTEQAKVGTRLEFTNSGGLKSRRPLARSRGTTVYVERLFHTLPVRRRYLTNQSRLSREFSQAITLISSYCLVLTGVQLSCYRIDKKGTKILVVSNMEGNSLSSNIAAVYGQAQLESLVKITNDFAVNDELKDEYKVKLSAEELDEIKFSGFISMPPVGSTATFGRSSGDRQIVSINGRPCDFPQFTRLATDVWRRCCRESLLSKSQSLAMPSRSATSAFPVLILLVNLPRAKVDVNLSPDKRQLILHWERAVVMKLKAALTATLACVDGEQSTLNLQVSSVAVTARTELKSAEGLTQRPIVPTQLSLASNIPSRPESSPQNAKKPRLSTSPITSQRSIFTSDSARRNYNKRLPLLNRESVRVDFSMSRLLKYWASRGSLSESAETPSIGEFHADLTESAAQSELTSIFR</sequence>
<dbReference type="WBParaSite" id="TTAC_0001077301-mRNA-1">
    <property type="protein sequence ID" value="TTAC_0001077301-mRNA-1"/>
    <property type="gene ID" value="TTAC_0001077301"/>
</dbReference>
<dbReference type="SUPFAM" id="SSF55874">
    <property type="entry name" value="ATPase domain of HSP90 chaperone/DNA topoisomerase II/histidine kinase"/>
    <property type="match status" value="1"/>
</dbReference>
<dbReference type="Gene3D" id="3.30.565.10">
    <property type="entry name" value="Histidine kinase-like ATPase, C-terminal domain"/>
    <property type="match status" value="2"/>
</dbReference>
<dbReference type="GO" id="GO:0032389">
    <property type="term" value="C:MutLalpha complex"/>
    <property type="evidence" value="ECO:0007669"/>
    <property type="project" value="TreeGrafter"/>
</dbReference>
<evidence type="ECO:0000256" key="2">
    <source>
        <dbReference type="ARBA" id="ARBA00022763"/>
    </source>
</evidence>
<dbReference type="GO" id="GO:0030983">
    <property type="term" value="F:mismatched DNA binding"/>
    <property type="evidence" value="ECO:0007669"/>
    <property type="project" value="InterPro"/>
</dbReference>
<dbReference type="InterPro" id="IPR014721">
    <property type="entry name" value="Ribsml_uS5_D2-typ_fold_subgr"/>
</dbReference>
<dbReference type="PANTHER" id="PTHR10073">
    <property type="entry name" value="DNA MISMATCH REPAIR PROTEIN MLH, PMS, MUTL"/>
    <property type="match status" value="1"/>
</dbReference>
<evidence type="ECO:0000259" key="4">
    <source>
        <dbReference type="SMART" id="SM01340"/>
    </source>
</evidence>
<dbReference type="GO" id="GO:0016887">
    <property type="term" value="F:ATP hydrolysis activity"/>
    <property type="evidence" value="ECO:0007669"/>
    <property type="project" value="InterPro"/>
</dbReference>
<dbReference type="SUPFAM" id="SSF54211">
    <property type="entry name" value="Ribosomal protein S5 domain 2-like"/>
    <property type="match status" value="1"/>
</dbReference>
<organism evidence="7">
    <name type="scientific">Hydatigena taeniaeformis</name>
    <name type="common">Feline tapeworm</name>
    <name type="synonym">Taenia taeniaeformis</name>
    <dbReference type="NCBI Taxonomy" id="6205"/>
    <lineage>
        <taxon>Eukaryota</taxon>
        <taxon>Metazoa</taxon>
        <taxon>Spiralia</taxon>
        <taxon>Lophotrochozoa</taxon>
        <taxon>Platyhelminthes</taxon>
        <taxon>Cestoda</taxon>
        <taxon>Eucestoda</taxon>
        <taxon>Cyclophyllidea</taxon>
        <taxon>Taeniidae</taxon>
        <taxon>Hydatigera</taxon>
    </lineage>
</organism>
<dbReference type="Proteomes" id="UP000274429">
    <property type="component" value="Unassembled WGS sequence"/>
</dbReference>
<evidence type="ECO:0000313" key="7">
    <source>
        <dbReference type="WBParaSite" id="TTAC_0001077301-mRNA-1"/>
    </source>
</evidence>
<keyword evidence="6" id="KW-1185">Reference proteome</keyword>
<dbReference type="GO" id="GO:0140664">
    <property type="term" value="F:ATP-dependent DNA damage sensor activity"/>
    <property type="evidence" value="ECO:0007669"/>
    <property type="project" value="InterPro"/>
</dbReference>
<dbReference type="Gene3D" id="3.30.230.10">
    <property type="match status" value="1"/>
</dbReference>
<dbReference type="EMBL" id="UYWX01022193">
    <property type="protein sequence ID" value="VDM35734.1"/>
    <property type="molecule type" value="Genomic_DNA"/>
</dbReference>
<evidence type="ECO:0000256" key="3">
    <source>
        <dbReference type="SAM" id="MobiDB-lite"/>
    </source>
</evidence>
<dbReference type="InterPro" id="IPR038973">
    <property type="entry name" value="MutL/Mlh/Pms-like"/>
</dbReference>
<dbReference type="OrthoDB" id="10254304at2759"/>
<dbReference type="STRING" id="6205.A0A0R3XB46"/>
<dbReference type="AlphaFoldDB" id="A0A0R3XB46"/>
<dbReference type="InterPro" id="IPR020568">
    <property type="entry name" value="Ribosomal_Su5_D2-typ_SF"/>
</dbReference>
<reference evidence="5 6" key="2">
    <citation type="submission" date="2018-11" db="EMBL/GenBank/DDBJ databases">
        <authorList>
            <consortium name="Pathogen Informatics"/>
        </authorList>
    </citation>
    <scope>NUCLEOTIDE SEQUENCE [LARGE SCALE GENOMIC DNA]</scope>
</reference>
<feature type="domain" description="DNA mismatch repair protein S5" evidence="4">
    <location>
        <begin position="190"/>
        <end position="350"/>
    </location>
</feature>
<feature type="region of interest" description="Disordered" evidence="3">
    <location>
        <begin position="392"/>
        <end position="425"/>
    </location>
</feature>
<name>A0A0R3XB46_HYDTA</name>
<dbReference type="SMART" id="SM01340">
    <property type="entry name" value="DNA_mis_repair"/>
    <property type="match status" value="1"/>
</dbReference>
<dbReference type="InterPro" id="IPR036890">
    <property type="entry name" value="HATPase_C_sf"/>
</dbReference>
<proteinExistence type="inferred from homology"/>
<reference evidence="7" key="1">
    <citation type="submission" date="2017-02" db="UniProtKB">
        <authorList>
            <consortium name="WormBaseParasite"/>
        </authorList>
    </citation>
    <scope>IDENTIFICATION</scope>
</reference>
<dbReference type="Pfam" id="PF01119">
    <property type="entry name" value="DNA_mis_repair"/>
    <property type="match status" value="1"/>
</dbReference>
<keyword evidence="2" id="KW-0227">DNA damage</keyword>
<dbReference type="InterPro" id="IPR013507">
    <property type="entry name" value="DNA_mismatch_S5_2-like"/>
</dbReference>
<protein>
    <submittedName>
        <fullName evidence="7">DNA_mis_repair domain-containing protein</fullName>
    </submittedName>
</protein>
<dbReference type="GO" id="GO:0005524">
    <property type="term" value="F:ATP binding"/>
    <property type="evidence" value="ECO:0007669"/>
    <property type="project" value="InterPro"/>
</dbReference>
<evidence type="ECO:0000313" key="6">
    <source>
        <dbReference type="Proteomes" id="UP000274429"/>
    </source>
</evidence>
<gene>
    <name evidence="5" type="ORF">TTAC_LOCUS10754</name>
</gene>
<accession>A0A0R3XB46</accession>
<evidence type="ECO:0000256" key="1">
    <source>
        <dbReference type="ARBA" id="ARBA00006082"/>
    </source>
</evidence>
<dbReference type="GO" id="GO:0006298">
    <property type="term" value="P:mismatch repair"/>
    <property type="evidence" value="ECO:0007669"/>
    <property type="project" value="InterPro"/>
</dbReference>
<dbReference type="PANTHER" id="PTHR10073:SF52">
    <property type="entry name" value="MISMATCH REPAIR ENDONUCLEASE PMS2"/>
    <property type="match status" value="1"/>
</dbReference>
<comment type="similarity">
    <text evidence="1">Belongs to the DNA mismatch repair MutL/HexB family.</text>
</comment>